<organism evidence="1">
    <name type="scientific">Anguilla anguilla</name>
    <name type="common">European freshwater eel</name>
    <name type="synonym">Muraena anguilla</name>
    <dbReference type="NCBI Taxonomy" id="7936"/>
    <lineage>
        <taxon>Eukaryota</taxon>
        <taxon>Metazoa</taxon>
        <taxon>Chordata</taxon>
        <taxon>Craniata</taxon>
        <taxon>Vertebrata</taxon>
        <taxon>Euteleostomi</taxon>
        <taxon>Actinopterygii</taxon>
        <taxon>Neopterygii</taxon>
        <taxon>Teleostei</taxon>
        <taxon>Anguilliformes</taxon>
        <taxon>Anguillidae</taxon>
        <taxon>Anguilla</taxon>
    </lineage>
</organism>
<proteinExistence type="predicted"/>
<dbReference type="EMBL" id="GBXM01048284">
    <property type="protein sequence ID" value="JAH60293.1"/>
    <property type="molecule type" value="Transcribed_RNA"/>
</dbReference>
<reference evidence="1" key="2">
    <citation type="journal article" date="2015" name="Fish Shellfish Immunol.">
        <title>Early steps in the European eel (Anguilla anguilla)-Vibrio vulnificus interaction in the gills: Role of the RtxA13 toxin.</title>
        <authorList>
            <person name="Callol A."/>
            <person name="Pajuelo D."/>
            <person name="Ebbesson L."/>
            <person name="Teles M."/>
            <person name="MacKenzie S."/>
            <person name="Amaro C."/>
        </authorList>
    </citation>
    <scope>NUCLEOTIDE SEQUENCE</scope>
</reference>
<evidence type="ECO:0000313" key="1">
    <source>
        <dbReference type="EMBL" id="JAH60293.1"/>
    </source>
</evidence>
<dbReference type="AlphaFoldDB" id="A0A0E9U5R4"/>
<name>A0A0E9U5R4_ANGAN</name>
<sequence length="25" mass="2816">MLSMFNADKCVIWISKGPRMEGMGN</sequence>
<reference evidence="1" key="1">
    <citation type="submission" date="2014-11" db="EMBL/GenBank/DDBJ databases">
        <authorList>
            <person name="Amaro Gonzalez C."/>
        </authorList>
    </citation>
    <scope>NUCLEOTIDE SEQUENCE</scope>
</reference>
<accession>A0A0E9U5R4</accession>
<protein>
    <submittedName>
        <fullName evidence="1">Uncharacterized protein</fullName>
    </submittedName>
</protein>